<sequence>MNEYWKWNASKVAEKVRSREVSAREVVESSLARLDEVNGRINAVVQLMPEIALDEANRIDGMLAKECDVGCLAGVPVTVKVNTDQAGFATTNGLSIQQNLVTSKDNPVVKNLRDAGAIIIGRTNTPAFSLHWFTRNRLHGHTLNPHDPLITPGGSSGGAAAATASGIGAIGHGTDIAGSIRYPAYACGIHGLRPSFGRVPNVNFSALDRHIGGQIMSVPGPLARSMEDLALGLQAMAQKSAEDPWWTPAPLWLSPQSKRVALISHIPGLNLDTDVISALHKAGKLLEKEGWIVEETEGPEFGEAAKLQAILWLAEFRRTEAADIRKEDDPDASFVYEQMVRLCPEPDLNEFMDALQRRITLAREWQQFFNQYPIILSPVSADPPFPDLKDLESPAAFDEVFKSMLPMIAPPFMGFPGLSVATGKSDSRVPMGVQLIGARFSEGTLLEAGKSIEAHLPPITPVTPTSSKELKA</sequence>
<reference evidence="2" key="1">
    <citation type="submission" date="2018-05" db="EMBL/GenBank/DDBJ databases">
        <authorList>
            <person name="Lanie J.A."/>
            <person name="Ng W.-L."/>
            <person name="Kazmierczak K.M."/>
            <person name="Andrzejewski T.M."/>
            <person name="Davidsen T.M."/>
            <person name="Wayne K.J."/>
            <person name="Tettelin H."/>
            <person name="Glass J.I."/>
            <person name="Rusch D."/>
            <person name="Podicherti R."/>
            <person name="Tsui H.-C.T."/>
            <person name="Winkler M.E."/>
        </authorList>
    </citation>
    <scope>NUCLEOTIDE SEQUENCE</scope>
</reference>
<evidence type="ECO:0000259" key="1">
    <source>
        <dbReference type="Pfam" id="PF01425"/>
    </source>
</evidence>
<organism evidence="2">
    <name type="scientific">marine metagenome</name>
    <dbReference type="NCBI Taxonomy" id="408172"/>
    <lineage>
        <taxon>unclassified sequences</taxon>
        <taxon>metagenomes</taxon>
        <taxon>ecological metagenomes</taxon>
    </lineage>
</organism>
<dbReference type="Gene3D" id="3.90.1300.10">
    <property type="entry name" value="Amidase signature (AS) domain"/>
    <property type="match status" value="1"/>
</dbReference>
<dbReference type="NCBIfam" id="NF005687">
    <property type="entry name" value="PRK07487.1"/>
    <property type="match status" value="1"/>
</dbReference>
<dbReference type="EMBL" id="UINC01000598">
    <property type="protein sequence ID" value="SUZ58110.1"/>
    <property type="molecule type" value="Genomic_DNA"/>
</dbReference>
<dbReference type="PROSITE" id="PS00571">
    <property type="entry name" value="AMIDASES"/>
    <property type="match status" value="1"/>
</dbReference>
<dbReference type="PANTHER" id="PTHR11895:SF7">
    <property type="entry name" value="GLUTAMYL-TRNA(GLN) AMIDOTRANSFERASE SUBUNIT A, MITOCHONDRIAL"/>
    <property type="match status" value="1"/>
</dbReference>
<protein>
    <recommendedName>
        <fullName evidence="1">Amidase domain-containing protein</fullName>
    </recommendedName>
</protein>
<dbReference type="AlphaFoldDB" id="A0A381NU70"/>
<dbReference type="Pfam" id="PF01425">
    <property type="entry name" value="Amidase"/>
    <property type="match status" value="1"/>
</dbReference>
<name>A0A381NU70_9ZZZZ</name>
<dbReference type="GO" id="GO:0003824">
    <property type="term" value="F:catalytic activity"/>
    <property type="evidence" value="ECO:0007669"/>
    <property type="project" value="InterPro"/>
</dbReference>
<evidence type="ECO:0000313" key="2">
    <source>
        <dbReference type="EMBL" id="SUZ58110.1"/>
    </source>
</evidence>
<dbReference type="InterPro" id="IPR000120">
    <property type="entry name" value="Amidase"/>
</dbReference>
<dbReference type="InterPro" id="IPR020556">
    <property type="entry name" value="Amidase_CS"/>
</dbReference>
<accession>A0A381NU70</accession>
<dbReference type="PANTHER" id="PTHR11895">
    <property type="entry name" value="TRANSAMIDASE"/>
    <property type="match status" value="1"/>
</dbReference>
<dbReference type="InterPro" id="IPR036928">
    <property type="entry name" value="AS_sf"/>
</dbReference>
<dbReference type="InterPro" id="IPR023631">
    <property type="entry name" value="Amidase_dom"/>
</dbReference>
<feature type="domain" description="Amidase" evidence="1">
    <location>
        <begin position="25"/>
        <end position="446"/>
    </location>
</feature>
<proteinExistence type="predicted"/>
<gene>
    <name evidence="2" type="ORF">METZ01_LOCUS10964</name>
</gene>
<dbReference type="SUPFAM" id="SSF75304">
    <property type="entry name" value="Amidase signature (AS) enzymes"/>
    <property type="match status" value="1"/>
</dbReference>